<feature type="domain" description="MoaB/Mog" evidence="2">
    <location>
        <begin position="176"/>
        <end position="308"/>
    </location>
</feature>
<dbReference type="SMART" id="SM00852">
    <property type="entry name" value="MoCF_biosynth"/>
    <property type="match status" value="1"/>
</dbReference>
<dbReference type="Pfam" id="PF00994">
    <property type="entry name" value="MoCF_biosynth"/>
    <property type="match status" value="1"/>
</dbReference>
<evidence type="ECO:0000313" key="3">
    <source>
        <dbReference type="EMBL" id="BCL60809.1"/>
    </source>
</evidence>
<dbReference type="AlphaFoldDB" id="A0A8D5FM82"/>
<evidence type="ECO:0000313" key="4">
    <source>
        <dbReference type="Proteomes" id="UP000826725"/>
    </source>
</evidence>
<dbReference type="RefSeq" id="WP_228856902.1">
    <property type="nucleotide sequence ID" value="NZ_AP024086.1"/>
</dbReference>
<sequence>MLKTVPVEEAVGMVLPHDVTEIVKDEKKGVAFKKGHIIRKEDINYLKRLGKDNIYVLSLTENEIHENEAAVVLVNALAGKGVEYPDQPAEGKIAIKAAFDGLLRIHKDNLFRFNMLGEVMCSTLHDNTPVRKGEVVAATRLIPLIASRKLVEKAEKIAGKNGGTVEVIALPEKKIGLVITGSEVFHGRIEDKFEGVLRKKLELLGSTVTTVKMAPDDPDIIGAEIKNCIEAGVDCVVTSGGMSVDPDDVTREGILRAGAVNVVYGTPVLPGAMFLVGKIGDVDILGLPACGMYHKITVFDLVLPEFSREKR</sequence>
<keyword evidence="1" id="KW-0460">Magnesium</keyword>
<accession>A0A8D5FM82</accession>
<dbReference type="PANTHER" id="PTHR10192:SF28">
    <property type="entry name" value="MOLYBDOPTERIN MOLYBDENUMTRANSFERASE"/>
    <property type="match status" value="1"/>
</dbReference>
<dbReference type="GO" id="GO:0006777">
    <property type="term" value="P:Mo-molybdopterin cofactor biosynthetic process"/>
    <property type="evidence" value="ECO:0007669"/>
    <property type="project" value="UniProtKB-UniRule"/>
</dbReference>
<proteinExistence type="inferred from homology"/>
<comment type="similarity">
    <text evidence="1">Belongs to the MoeA family.</text>
</comment>
<dbReference type="PANTHER" id="PTHR10192">
    <property type="entry name" value="MOLYBDOPTERIN BIOSYNTHESIS PROTEIN"/>
    <property type="match status" value="1"/>
</dbReference>
<protein>
    <recommendedName>
        <fullName evidence="1">Molybdopterin molybdenumtransferase</fullName>
        <ecNumber evidence="1">2.10.1.1</ecNumber>
    </recommendedName>
</protein>
<dbReference type="EC" id="2.10.1.1" evidence="1"/>
<comment type="pathway">
    <text evidence="1">Cofactor biosynthesis; molybdopterin biosynthesis.</text>
</comment>
<dbReference type="KEGG" id="dbk:DGMP_15020"/>
<dbReference type="GO" id="GO:0005829">
    <property type="term" value="C:cytosol"/>
    <property type="evidence" value="ECO:0007669"/>
    <property type="project" value="TreeGrafter"/>
</dbReference>
<keyword evidence="1" id="KW-0500">Molybdenum</keyword>
<keyword evidence="4" id="KW-1185">Reference proteome</keyword>
<keyword evidence="1" id="KW-0479">Metal-binding</keyword>
<reference evidence="3" key="1">
    <citation type="submission" date="2020-09" db="EMBL/GenBank/DDBJ databases">
        <title>Desulfogranum mesoprofundum gen. nov., sp. nov., a novel mesophilic, sulfate-reducing chemolithoautotroph isolated from a deep-sea hydrothermal vent chimney in the Suiyo Seamount.</title>
        <authorList>
            <person name="Hashimoto Y."/>
            <person name="Nakagawa S."/>
        </authorList>
    </citation>
    <scope>NUCLEOTIDE SEQUENCE</scope>
    <source>
        <strain evidence="3">KT2</strain>
    </source>
</reference>
<dbReference type="Proteomes" id="UP000826725">
    <property type="component" value="Chromosome"/>
</dbReference>
<evidence type="ECO:0000259" key="2">
    <source>
        <dbReference type="SMART" id="SM00852"/>
    </source>
</evidence>
<dbReference type="CDD" id="cd03522">
    <property type="entry name" value="MoeA_like"/>
    <property type="match status" value="1"/>
</dbReference>
<dbReference type="InterPro" id="IPR038987">
    <property type="entry name" value="MoeA-like"/>
</dbReference>
<keyword evidence="1" id="KW-0501">Molybdenum cofactor biosynthesis</keyword>
<dbReference type="EMBL" id="AP024086">
    <property type="protein sequence ID" value="BCL60809.1"/>
    <property type="molecule type" value="Genomic_DNA"/>
</dbReference>
<evidence type="ECO:0000256" key="1">
    <source>
        <dbReference type="RuleBase" id="RU365090"/>
    </source>
</evidence>
<gene>
    <name evidence="3" type="ORF">DGMP_15020</name>
</gene>
<dbReference type="InterPro" id="IPR001453">
    <property type="entry name" value="MoaB/Mog_dom"/>
</dbReference>
<comment type="function">
    <text evidence="1">Catalyzes the insertion of molybdate into adenylated molybdopterin with the concomitant release of AMP.</text>
</comment>
<dbReference type="GO" id="GO:0046872">
    <property type="term" value="F:metal ion binding"/>
    <property type="evidence" value="ECO:0007669"/>
    <property type="project" value="UniProtKB-UniRule"/>
</dbReference>
<organism evidence="3 4">
    <name type="scientific">Desulfomarina profundi</name>
    <dbReference type="NCBI Taxonomy" id="2772557"/>
    <lineage>
        <taxon>Bacteria</taxon>
        <taxon>Pseudomonadati</taxon>
        <taxon>Thermodesulfobacteriota</taxon>
        <taxon>Desulfobulbia</taxon>
        <taxon>Desulfobulbales</taxon>
        <taxon>Desulfobulbaceae</taxon>
        <taxon>Desulfomarina</taxon>
    </lineage>
</organism>
<comment type="catalytic activity">
    <reaction evidence="1">
        <text>adenylyl-molybdopterin + molybdate = Mo-molybdopterin + AMP + H(+)</text>
        <dbReference type="Rhea" id="RHEA:35047"/>
        <dbReference type="ChEBI" id="CHEBI:15378"/>
        <dbReference type="ChEBI" id="CHEBI:36264"/>
        <dbReference type="ChEBI" id="CHEBI:62727"/>
        <dbReference type="ChEBI" id="CHEBI:71302"/>
        <dbReference type="ChEBI" id="CHEBI:456215"/>
    </reaction>
</comment>
<keyword evidence="1" id="KW-0808">Transferase</keyword>
<comment type="cofactor">
    <cofactor evidence="1">
        <name>Mg(2+)</name>
        <dbReference type="ChEBI" id="CHEBI:18420"/>
    </cofactor>
</comment>
<name>A0A8D5FM82_9BACT</name>
<dbReference type="GO" id="GO:0061599">
    <property type="term" value="F:molybdopterin molybdotransferase activity"/>
    <property type="evidence" value="ECO:0007669"/>
    <property type="project" value="UniProtKB-UniRule"/>
</dbReference>